<comment type="caution">
    <text evidence="10">The sequence shown here is derived from an EMBL/GenBank/DDBJ whole genome shotgun (WGS) entry which is preliminary data.</text>
</comment>
<dbReference type="GO" id="GO:0005524">
    <property type="term" value="F:ATP binding"/>
    <property type="evidence" value="ECO:0007669"/>
    <property type="project" value="UniProtKB-UniRule"/>
</dbReference>
<evidence type="ECO:0000256" key="8">
    <source>
        <dbReference type="SAM" id="MobiDB-lite"/>
    </source>
</evidence>
<dbReference type="GO" id="GO:0004740">
    <property type="term" value="F:pyruvate dehydrogenase (acetyl-transferring) kinase activity"/>
    <property type="evidence" value="ECO:0007669"/>
    <property type="project" value="TreeGrafter"/>
</dbReference>
<organism evidence="10 11">
    <name type="scientific">Diversispora epigaea</name>
    <dbReference type="NCBI Taxonomy" id="1348612"/>
    <lineage>
        <taxon>Eukaryota</taxon>
        <taxon>Fungi</taxon>
        <taxon>Fungi incertae sedis</taxon>
        <taxon>Mucoromycota</taxon>
        <taxon>Glomeromycotina</taxon>
        <taxon>Glomeromycetes</taxon>
        <taxon>Diversisporales</taxon>
        <taxon>Diversisporaceae</taxon>
        <taxon>Diversispora</taxon>
    </lineage>
</organism>
<keyword evidence="6 7" id="KW-0496">Mitochondrion</keyword>
<evidence type="ECO:0000256" key="5">
    <source>
        <dbReference type="ARBA" id="ARBA00022840"/>
    </source>
</evidence>
<dbReference type="InterPro" id="IPR036784">
    <property type="entry name" value="AK/P_DHK_N_sf"/>
</dbReference>
<evidence type="ECO:0000259" key="9">
    <source>
        <dbReference type="Pfam" id="PF10436"/>
    </source>
</evidence>
<feature type="compositionally biased region" description="Low complexity" evidence="8">
    <location>
        <begin position="361"/>
        <end position="396"/>
    </location>
</feature>
<dbReference type="InterPro" id="IPR018955">
    <property type="entry name" value="BCDHK/PDK_N"/>
</dbReference>
<accession>A0A397IXP0</accession>
<evidence type="ECO:0000256" key="2">
    <source>
        <dbReference type="ARBA" id="ARBA00022679"/>
    </source>
</evidence>
<keyword evidence="11" id="KW-1185">Reference proteome</keyword>
<feature type="region of interest" description="Disordered" evidence="8">
    <location>
        <begin position="75"/>
        <end position="94"/>
    </location>
</feature>
<comment type="subcellular location">
    <subcellularLocation>
        <location evidence="7">Mitochondrion matrix</location>
    </subcellularLocation>
</comment>
<dbReference type="GO" id="GO:0010906">
    <property type="term" value="P:regulation of glucose metabolic process"/>
    <property type="evidence" value="ECO:0007669"/>
    <property type="project" value="TreeGrafter"/>
</dbReference>
<dbReference type="EMBL" id="PQFF01000170">
    <property type="protein sequence ID" value="RHZ77420.1"/>
    <property type="molecule type" value="Genomic_DNA"/>
</dbReference>
<dbReference type="AlphaFoldDB" id="A0A397IXP0"/>
<evidence type="ECO:0000256" key="6">
    <source>
        <dbReference type="ARBA" id="ARBA00023128"/>
    </source>
</evidence>
<dbReference type="Gene3D" id="3.30.565.10">
    <property type="entry name" value="Histidine kinase-like ATPase, C-terminal domain"/>
    <property type="match status" value="1"/>
</dbReference>
<evidence type="ECO:0000256" key="4">
    <source>
        <dbReference type="ARBA" id="ARBA00022777"/>
    </source>
</evidence>
<dbReference type="InterPro" id="IPR036890">
    <property type="entry name" value="HATPase_C_sf"/>
</dbReference>
<dbReference type="InterPro" id="IPR039028">
    <property type="entry name" value="BCKD/PDK"/>
</dbReference>
<evidence type="ECO:0000313" key="11">
    <source>
        <dbReference type="Proteomes" id="UP000266861"/>
    </source>
</evidence>
<dbReference type="STRING" id="1348612.A0A397IXP0"/>
<dbReference type="EC" id="2.7.11.-" evidence="7"/>
<comment type="similarity">
    <text evidence="1 7">Belongs to the PDK/BCKDK protein kinase family.</text>
</comment>
<dbReference type="SUPFAM" id="SSF69012">
    <property type="entry name" value="alpha-ketoacid dehydrogenase kinase, N-terminal domain"/>
    <property type="match status" value="1"/>
</dbReference>
<dbReference type="OrthoDB" id="407390at2759"/>
<keyword evidence="2 7" id="KW-0808">Transferase</keyword>
<feature type="region of interest" description="Disordered" evidence="8">
    <location>
        <begin position="356"/>
        <end position="405"/>
    </location>
</feature>
<protein>
    <recommendedName>
        <fullName evidence="7">Protein-serine/threonine kinase</fullName>
        <ecNumber evidence="7">2.7.11.-</ecNumber>
    </recommendedName>
</protein>
<dbReference type="PANTHER" id="PTHR11947:SF25">
    <property type="entry name" value="[PYRUVATE DEHYDROGENASE (ACETYL-TRANSFERRING)] KINASE 2, MITOCHONDRIAL"/>
    <property type="match status" value="1"/>
</dbReference>
<sequence>MAEIITNRFVRQANFPRVTRIRQYFPKIFRNSHETISKSLSNGTSKLQTSLHRITTTPNSEPIQFTSLSHNVRTISPNSIVSPPPPPSHTLHSSKSFKSTLQHSAFSSQHFYQNRILDQYVSQSTNQITLRQLIFFGRNLNEERIIKSGNYVRTELTIRIAHRIRDFQNLPFVVGTNPHIAKVYDLYWVAFETLRKFPPIKTIEDNEEFCKTLKGLLNKHLVVIPQLAMGIIECGEYMSEEQVNHFMNVMLRTRISRRVLAEQQISLTENWNDPNYSNGSDGYIGVVSTQCNTKEIIDKCAKMTSNLCRTTYNIEPPNIIIDGVDTTFSYIPDHIEYIIYELLKNSIRGTIEKHEPSLLHSNNNNNNNSESQNSSQKSVTSETSQTSVTSESSKTSEIPVRKPQKPFPPIIVTSCPGPIDICFRISDQGGGIPDKIYPHIWSFLHKNSDKKIGHIFTNFAKVPQMAATVQEYEQFIIPPNLNLGIGLPMSKVYAEYWGGDLTIFSMDGYGTDSYLTITKLGNIKENLV</sequence>
<feature type="domain" description="Branched-chain alpha-ketoacid dehydrogenase kinase/Pyruvate dehydrogenase kinase N-terminal" evidence="9">
    <location>
        <begin position="128"/>
        <end position="287"/>
    </location>
</feature>
<proteinExistence type="inferred from homology"/>
<name>A0A397IXP0_9GLOM</name>
<gene>
    <name evidence="10" type="ORF">Glove_180g93</name>
</gene>
<keyword evidence="3 7" id="KW-0547">Nucleotide-binding</keyword>
<dbReference type="GO" id="GO:0005759">
    <property type="term" value="C:mitochondrial matrix"/>
    <property type="evidence" value="ECO:0007669"/>
    <property type="project" value="UniProtKB-SubCell"/>
</dbReference>
<dbReference type="Pfam" id="PF10436">
    <property type="entry name" value="BCDHK_Adom3"/>
    <property type="match status" value="1"/>
</dbReference>
<dbReference type="Gene3D" id="1.20.140.20">
    <property type="entry name" value="Alpha-ketoacid/pyruvate dehydrogenase kinase, N-terminal domain"/>
    <property type="match status" value="1"/>
</dbReference>
<evidence type="ECO:0000256" key="3">
    <source>
        <dbReference type="ARBA" id="ARBA00022741"/>
    </source>
</evidence>
<reference evidence="10 11" key="1">
    <citation type="submission" date="2018-08" db="EMBL/GenBank/DDBJ databases">
        <title>Genome and evolution of the arbuscular mycorrhizal fungus Diversispora epigaea (formerly Glomus versiforme) and its bacterial endosymbionts.</title>
        <authorList>
            <person name="Sun X."/>
            <person name="Fei Z."/>
            <person name="Harrison M."/>
        </authorList>
    </citation>
    <scope>NUCLEOTIDE SEQUENCE [LARGE SCALE GENOMIC DNA]</scope>
    <source>
        <strain evidence="10 11">IT104</strain>
    </source>
</reference>
<keyword evidence="5 7" id="KW-0067">ATP-binding</keyword>
<dbReference type="PANTHER" id="PTHR11947">
    <property type="entry name" value="PYRUVATE DEHYDROGENASE KINASE"/>
    <property type="match status" value="1"/>
</dbReference>
<evidence type="ECO:0000256" key="1">
    <source>
        <dbReference type="ARBA" id="ARBA00006155"/>
    </source>
</evidence>
<evidence type="ECO:0000313" key="10">
    <source>
        <dbReference type="EMBL" id="RHZ77420.1"/>
    </source>
</evidence>
<dbReference type="Proteomes" id="UP000266861">
    <property type="component" value="Unassembled WGS sequence"/>
</dbReference>
<dbReference type="SUPFAM" id="SSF55874">
    <property type="entry name" value="ATPase domain of HSP90 chaperone/DNA topoisomerase II/histidine kinase"/>
    <property type="match status" value="2"/>
</dbReference>
<keyword evidence="4 7" id="KW-0418">Kinase</keyword>
<evidence type="ECO:0000256" key="7">
    <source>
        <dbReference type="RuleBase" id="RU366032"/>
    </source>
</evidence>